<comment type="function">
    <text evidence="15">E3 ubiquitin-protein ligase. Component of the ribosome quality control complex (RQC), a ribosome-associated complex that mediates ubiquitination and extraction of incompletely synthesized nascent chains for proteasomal degradation.</text>
</comment>
<dbReference type="PANTHER" id="PTHR12389:SF0">
    <property type="entry name" value="E3 UBIQUITIN-PROTEIN LIGASE LISTERIN"/>
    <property type="match status" value="1"/>
</dbReference>
<keyword evidence="11 14" id="KW-0863">Zinc-finger</keyword>
<evidence type="ECO:0000256" key="11">
    <source>
        <dbReference type="ARBA" id="ARBA00022771"/>
    </source>
</evidence>
<evidence type="ECO:0000256" key="4">
    <source>
        <dbReference type="ARBA" id="ARBA00007997"/>
    </source>
</evidence>
<evidence type="ECO:0000256" key="1">
    <source>
        <dbReference type="ARBA" id="ARBA00000900"/>
    </source>
</evidence>
<keyword evidence="13 15" id="KW-0862">Zinc</keyword>
<dbReference type="InterPro" id="IPR039804">
    <property type="entry name" value="RING-CH-C4HC3_LTN1"/>
</dbReference>
<dbReference type="Pfam" id="PF22958">
    <property type="entry name" value="Ltn1_1st"/>
    <property type="match status" value="1"/>
</dbReference>
<evidence type="ECO:0000256" key="13">
    <source>
        <dbReference type="ARBA" id="ARBA00022833"/>
    </source>
</evidence>
<comment type="subcellular location">
    <subcellularLocation>
        <location evidence="2">Cytoplasm</location>
        <location evidence="2">Cytosol</location>
    </subcellularLocation>
</comment>
<evidence type="ECO:0000256" key="9">
    <source>
        <dbReference type="ARBA" id="ARBA00022723"/>
    </source>
</evidence>
<dbReference type="Pfam" id="PF13639">
    <property type="entry name" value="zf-RING_2"/>
    <property type="match status" value="1"/>
</dbReference>
<dbReference type="SUPFAM" id="SSF48371">
    <property type="entry name" value="ARM repeat"/>
    <property type="match status" value="1"/>
</dbReference>
<keyword evidence="7" id="KW-0963">Cytoplasm</keyword>
<dbReference type="PANTHER" id="PTHR12389">
    <property type="entry name" value="ZINC FINGER PROTEIN 294"/>
    <property type="match status" value="1"/>
</dbReference>
<feature type="domain" description="RING-type" evidence="16">
    <location>
        <begin position="1575"/>
        <end position="1621"/>
    </location>
</feature>
<keyword evidence="10" id="KW-0677">Repeat</keyword>
<protein>
    <recommendedName>
        <fullName evidence="6 15">E3 ubiquitin-protein ligase listerin</fullName>
        <ecNumber evidence="5 15">2.3.2.27</ecNumber>
    </recommendedName>
    <alternativeName>
        <fullName evidence="15">RING-type E3 ubiquitin transferase listerin</fullName>
    </alternativeName>
</protein>
<evidence type="ECO:0000256" key="3">
    <source>
        <dbReference type="ARBA" id="ARBA00004906"/>
    </source>
</evidence>
<dbReference type="InterPro" id="IPR054476">
    <property type="entry name" value="Ltn1_N"/>
</dbReference>
<name>A0ABR4I6T2_9EURO</name>
<dbReference type="InterPro" id="IPR039795">
    <property type="entry name" value="LTN1/Rkr1"/>
</dbReference>
<comment type="pathway">
    <text evidence="3 15">Protein modification; protein ubiquitination.</text>
</comment>
<accession>A0ABR4I6T2</accession>
<dbReference type="SMART" id="SM00184">
    <property type="entry name" value="RING"/>
    <property type="match status" value="1"/>
</dbReference>
<dbReference type="EMBL" id="JBFXLS010000053">
    <property type="protein sequence ID" value="KAL2823352.1"/>
    <property type="molecule type" value="Genomic_DNA"/>
</dbReference>
<evidence type="ECO:0000256" key="5">
    <source>
        <dbReference type="ARBA" id="ARBA00012483"/>
    </source>
</evidence>
<dbReference type="SUPFAM" id="SSF57850">
    <property type="entry name" value="RING/U-box"/>
    <property type="match status" value="1"/>
</dbReference>
<comment type="subunit">
    <text evidence="15">Component of the ribosome quality control complex (RQC).</text>
</comment>
<dbReference type="InterPro" id="IPR016024">
    <property type="entry name" value="ARM-type_fold"/>
</dbReference>
<comment type="catalytic activity">
    <reaction evidence="1 15">
        <text>S-ubiquitinyl-[E2 ubiquitin-conjugating enzyme]-L-cysteine + [acceptor protein]-L-lysine = [E2 ubiquitin-conjugating enzyme]-L-cysteine + N(6)-ubiquitinyl-[acceptor protein]-L-lysine.</text>
        <dbReference type="EC" id="2.3.2.27"/>
    </reaction>
</comment>
<dbReference type="InterPro" id="IPR001841">
    <property type="entry name" value="Znf_RING"/>
</dbReference>
<keyword evidence="18" id="KW-1185">Reference proteome</keyword>
<evidence type="ECO:0000256" key="10">
    <source>
        <dbReference type="ARBA" id="ARBA00022737"/>
    </source>
</evidence>
<evidence type="ECO:0000256" key="2">
    <source>
        <dbReference type="ARBA" id="ARBA00004514"/>
    </source>
</evidence>
<evidence type="ECO:0000256" key="8">
    <source>
        <dbReference type="ARBA" id="ARBA00022679"/>
    </source>
</evidence>
<organism evidence="17 18">
    <name type="scientific">Aspergillus cavernicola</name>
    <dbReference type="NCBI Taxonomy" id="176166"/>
    <lineage>
        <taxon>Eukaryota</taxon>
        <taxon>Fungi</taxon>
        <taxon>Dikarya</taxon>
        <taxon>Ascomycota</taxon>
        <taxon>Pezizomycotina</taxon>
        <taxon>Eurotiomycetes</taxon>
        <taxon>Eurotiomycetidae</taxon>
        <taxon>Eurotiales</taxon>
        <taxon>Aspergillaceae</taxon>
        <taxon>Aspergillus</taxon>
        <taxon>Aspergillus subgen. Nidulantes</taxon>
    </lineage>
</organism>
<evidence type="ECO:0000259" key="16">
    <source>
        <dbReference type="PROSITE" id="PS50089"/>
    </source>
</evidence>
<dbReference type="InterPro" id="IPR013083">
    <property type="entry name" value="Znf_RING/FYVE/PHD"/>
</dbReference>
<evidence type="ECO:0000256" key="7">
    <source>
        <dbReference type="ARBA" id="ARBA00022490"/>
    </source>
</evidence>
<comment type="caution">
    <text evidence="17">The sequence shown here is derived from an EMBL/GenBank/DDBJ whole genome shotgun (WGS) entry which is preliminary data.</text>
</comment>
<dbReference type="SMART" id="SM01197">
    <property type="entry name" value="FANCL_C"/>
    <property type="match status" value="1"/>
</dbReference>
<dbReference type="Gene3D" id="3.30.40.10">
    <property type="entry name" value="Zinc/RING finger domain, C3HC4 (zinc finger)"/>
    <property type="match status" value="1"/>
</dbReference>
<gene>
    <name evidence="17" type="ORF">BDW59DRAFT_97876</name>
</gene>
<dbReference type="PROSITE" id="PS50089">
    <property type="entry name" value="ZF_RING_2"/>
    <property type="match status" value="1"/>
</dbReference>
<dbReference type="CDD" id="cd16491">
    <property type="entry name" value="RING-CH-C4HC3_LTN1"/>
    <property type="match status" value="1"/>
</dbReference>
<evidence type="ECO:0000256" key="6">
    <source>
        <dbReference type="ARBA" id="ARBA00017157"/>
    </source>
</evidence>
<keyword evidence="8 15" id="KW-0808">Transferase</keyword>
<evidence type="ECO:0000313" key="18">
    <source>
        <dbReference type="Proteomes" id="UP001610335"/>
    </source>
</evidence>
<evidence type="ECO:0000256" key="15">
    <source>
        <dbReference type="RuleBase" id="RU367090"/>
    </source>
</evidence>
<dbReference type="Pfam" id="PF23009">
    <property type="entry name" value="UBC_like"/>
    <property type="match status" value="1"/>
</dbReference>
<sequence>MSKKFKSQASSSRAAASAFGGFGGFSSSVSNQGRELSSLTYVAEPPDLSRISEPQLAIAFKNFSKKDEVTRMKALDDIKSHVSVVEKNGGTLDDGFLEAWIRIYPRASIDLYRKVRQIAHSVQGSIASLVGKRIARFLPKVIGAWLAGVYDNDKPVHQSAIESFARVFSTEEKRKGVWKVYQSAILDFVDDVILQQTPLTLSDERTVKPEDAESKYARAVGTAIFLFNRILGNTTKEDRQSDLPTIENILGSKTLWTFCYHDDPTVRRPVYILIRTAVSGEPEELDWRLISAALIGKSLSITQLGSASDLSEALLHVTSARPSVWTDEYSGKTSPSKRLLQYIRKGSQSSPGSFWSNIYQLLQLIPIQTLAKLDANSTSDDAIGLSSATALMEALHEGVSSRDEPLQNRTGGWKIYVETALWLAQGLSDQDTVKLLQEKISPLVVQHVKPEQEAPQWSLPARSSQDICSDYLTALIAFNYEIAFNELWTRLSGDLLEAVRLSSPEQSKVFKSSQDAVCAQAGRLFSMENCVLSSLADRDYEIKTLHTLENLNFSLLNNCLQVLQSRNGKPYGAAAVVEEMVRKVPQVAQRSQELLEFIQKDTPELLFSPSGDHLISIVLLCRSWPEFATSFMELVKQVAQLENVMTNASAVQKLLLNLDFKEVDGEILGPLVMRALELACKGSQLHWAVVISALQNPTSQRELEDSIFVSIVDTLSVEDEAFNALTGLKQIVTSAPSAAERFQCGSQGSKLTGKVLFLTESPSEEIAGLAESLIGLLKKSAVGETSTKASLEILQHNLAHANEESLSVESLVDIAEELLRSSNPEEVSQLARDVLPSRQMWEEALGPFLELPPRLSTTVTSPLSGVMHLVKRELSETFAERYENIPRDSNQCSTAFRLTHFTVRVLSSVEITKHLGLEVLEALFFYLPLVTQLVEDDLDIERYSYIAGPLVHEQREEYREIVNDARKIIRGWTSSTEQLESTEETVSSAIASVWKVKLERLDGTSPVDYRIGEAFAKIMDGMDPSHIAHSPEVVGQLCKEIRSANAIRSAAWVAVLRHAILSNPAGIRVCNEFVADSTGLKVEDEKMDGLRKLSLLNLILSGEEEVNPMASMPTQRLIFFVKHLVQCLQSEQISLSLKAEIFKGLTLAFPNVKEMYGPHWEDCMEILSLTWQNVSGGDGGLVVLNSSFRLFSCLESIVKDNESNDDVKDAWADRKKTLFNDLTSTLWKFDSSTTFHLPRDLTVDRLSRLIKTMPIGNLEEVARVFPLLTAHSLVLQHAAYTLLHRYIPSVQEQVSFDVALSKTEVKLPYEILSLLLGAPTMESISLTYGDDKTWADIRSYLLSWKLVFDHFDNASFTLQEQYASNIKEHDVLPPLLEFMFDFLQKAHGKLVDASKVEIRSFRLDQSDNYEKEIQWLLVHLYYLCLKHLANLTKAWWLDAKKRVKGPVEAWTEKSISPLIIEDALERVTQWMSTQDPDEERALNVKVSSKTAEIIASIPVDEDSPPVSISISLPAAYPLHPALVVGRSRVLVDEKKWKSWLIIIQGVIMFANGHLEDGLLAFRKNVQGALKGQSECAICYSVISTDMQTPNKRCATCKHTFHSVCLYRWFKSSNQSTCPLCRNQFTFA</sequence>
<evidence type="ECO:0000256" key="14">
    <source>
        <dbReference type="PROSITE-ProRule" id="PRU00175"/>
    </source>
</evidence>
<keyword evidence="9 15" id="KW-0479">Metal-binding</keyword>
<reference evidence="17 18" key="1">
    <citation type="submission" date="2024-07" db="EMBL/GenBank/DDBJ databases">
        <title>Section-level genome sequencing and comparative genomics of Aspergillus sections Usti and Cavernicolus.</title>
        <authorList>
            <consortium name="Lawrence Berkeley National Laboratory"/>
            <person name="Nybo J.L."/>
            <person name="Vesth T.C."/>
            <person name="Theobald S."/>
            <person name="Frisvad J.C."/>
            <person name="Larsen T.O."/>
            <person name="Kjaerboelling I."/>
            <person name="Rothschild-Mancinelli K."/>
            <person name="Lyhne E.K."/>
            <person name="Kogle M.E."/>
            <person name="Barry K."/>
            <person name="Clum A."/>
            <person name="Na H."/>
            <person name="Ledsgaard L."/>
            <person name="Lin J."/>
            <person name="Lipzen A."/>
            <person name="Kuo A."/>
            <person name="Riley R."/>
            <person name="Mondo S."/>
            <person name="LaButti K."/>
            <person name="Haridas S."/>
            <person name="Pangalinan J."/>
            <person name="Salamov A.A."/>
            <person name="Simmons B.A."/>
            <person name="Magnuson J.K."/>
            <person name="Chen J."/>
            <person name="Drula E."/>
            <person name="Henrissat B."/>
            <person name="Wiebenga A."/>
            <person name="Lubbers R.J."/>
            <person name="Gomes A.C."/>
            <person name="Makela M.R."/>
            <person name="Stajich J."/>
            <person name="Grigoriev I.V."/>
            <person name="Mortensen U.H."/>
            <person name="De vries R.P."/>
            <person name="Baker S.E."/>
            <person name="Andersen M.R."/>
        </authorList>
    </citation>
    <scope>NUCLEOTIDE SEQUENCE [LARGE SCALE GENOMIC DNA]</scope>
    <source>
        <strain evidence="17 18">CBS 600.67</strain>
    </source>
</reference>
<dbReference type="Proteomes" id="UP001610335">
    <property type="component" value="Unassembled WGS sequence"/>
</dbReference>
<dbReference type="EC" id="2.3.2.27" evidence="5 15"/>
<comment type="similarity">
    <text evidence="4 15">Belongs to the LTN1 family.</text>
</comment>
<dbReference type="InterPro" id="IPR054477">
    <property type="entry name" value="LTN1_E3_ligase_6th"/>
</dbReference>
<keyword evidence="12 15" id="KW-0833">Ubl conjugation pathway</keyword>
<dbReference type="InterPro" id="IPR054478">
    <property type="entry name" value="LTN1_UBC"/>
</dbReference>
<dbReference type="Pfam" id="PF22999">
    <property type="entry name" value="LTN1_E3_ligase_6th"/>
    <property type="match status" value="1"/>
</dbReference>
<evidence type="ECO:0000256" key="12">
    <source>
        <dbReference type="ARBA" id="ARBA00022786"/>
    </source>
</evidence>
<proteinExistence type="inferred from homology"/>
<evidence type="ECO:0000313" key="17">
    <source>
        <dbReference type="EMBL" id="KAL2823352.1"/>
    </source>
</evidence>